<organism evidence="2 3">
    <name type="scientific">Paramecium pentaurelia</name>
    <dbReference type="NCBI Taxonomy" id="43138"/>
    <lineage>
        <taxon>Eukaryota</taxon>
        <taxon>Sar</taxon>
        <taxon>Alveolata</taxon>
        <taxon>Ciliophora</taxon>
        <taxon>Intramacronucleata</taxon>
        <taxon>Oligohymenophorea</taxon>
        <taxon>Peniculida</taxon>
        <taxon>Parameciidae</taxon>
        <taxon>Paramecium</taxon>
    </lineage>
</organism>
<proteinExistence type="predicted"/>
<reference evidence="2" key="1">
    <citation type="submission" date="2021-01" db="EMBL/GenBank/DDBJ databases">
        <authorList>
            <consortium name="Genoscope - CEA"/>
            <person name="William W."/>
        </authorList>
    </citation>
    <scope>NUCLEOTIDE SEQUENCE</scope>
</reference>
<sequence>MIEIKEKGVTSLELSMYLIKRLNFHDWKTINRQKLSTYDWKHLNTHEKELRVVWSPSQPPSPSKAMCEFSSGDSSPCDDDQYQAKIEFIGTKLSIREICNSVLNSNCYEIRILEPTKTGKYEKIPQEWQNQRDIILFNYDPSLEICQDKHSIKKYLKEKFKDYLFITIEEVQKIYLAGEQAYIIKINEDKSAQFFYYNMSKNQPKHKKYIGENFQVGILRKIRDIQVSYRVIMRFLPNYFVREKVESIIYERRYDKQQQIDFRQLRVEELFEFEGCKYGIIYCDDLKSSQQIVDLLNKYFFERKISQPEIIAINEEGKSISSVSNRQEYQNFFQISYDTQKLMKQILQQEIDKEIQEKQERIEKQERQERLDKLEKQEKYEKEKYEKEKEKEKEKQQSEKKKYNQDIIISTVELNTSKQSERQFKQDEKANHSHHYYNNKYDSRNNIRRSRSQSRRRRHSSSENKKKIGMGQQNKKMNKFYCNFKTTKQKLKRHFNRLLYQKTKKLKFELKLKLKKVPLNIKHILNKLKKQLMMNQKQQQRDINSDHHRKYFYIEKFIFILIQYTIQYYLYILS</sequence>
<feature type="compositionally biased region" description="Basic and acidic residues" evidence="1">
    <location>
        <begin position="419"/>
        <end position="431"/>
    </location>
</feature>
<comment type="caution">
    <text evidence="2">The sequence shown here is derived from an EMBL/GenBank/DDBJ whole genome shotgun (WGS) entry which is preliminary data.</text>
</comment>
<accession>A0A8S1TPZ8</accession>
<protein>
    <submittedName>
        <fullName evidence="2">Uncharacterized protein</fullName>
    </submittedName>
</protein>
<evidence type="ECO:0000313" key="2">
    <source>
        <dbReference type="EMBL" id="CAD8154360.1"/>
    </source>
</evidence>
<evidence type="ECO:0000256" key="1">
    <source>
        <dbReference type="SAM" id="MobiDB-lite"/>
    </source>
</evidence>
<name>A0A8S1TPZ8_9CILI</name>
<feature type="compositionally biased region" description="Basic residues" evidence="1">
    <location>
        <begin position="446"/>
        <end position="459"/>
    </location>
</feature>
<feature type="region of interest" description="Disordered" evidence="1">
    <location>
        <begin position="381"/>
        <end position="402"/>
    </location>
</feature>
<keyword evidence="3" id="KW-1185">Reference proteome</keyword>
<dbReference type="AlphaFoldDB" id="A0A8S1TPZ8"/>
<dbReference type="Proteomes" id="UP000689195">
    <property type="component" value="Unassembled WGS sequence"/>
</dbReference>
<evidence type="ECO:0000313" key="3">
    <source>
        <dbReference type="Proteomes" id="UP000689195"/>
    </source>
</evidence>
<dbReference type="EMBL" id="CAJJDO010000025">
    <property type="protein sequence ID" value="CAD8154360.1"/>
    <property type="molecule type" value="Genomic_DNA"/>
</dbReference>
<gene>
    <name evidence="2" type="ORF">PPENT_87.1.T0250333</name>
</gene>
<feature type="region of interest" description="Disordered" evidence="1">
    <location>
        <begin position="418"/>
        <end position="472"/>
    </location>
</feature>
<dbReference type="OrthoDB" id="309546at2759"/>